<dbReference type="Gene3D" id="2.60.40.1180">
    <property type="entry name" value="Golgi alpha-mannosidase II"/>
    <property type="match status" value="1"/>
</dbReference>
<name>A0A1K1S5Y1_9BACT</name>
<dbReference type="InterPro" id="IPR001139">
    <property type="entry name" value="Glyco_hydro_30"/>
</dbReference>
<dbReference type="InterPro" id="IPR033452">
    <property type="entry name" value="GH30_C"/>
</dbReference>
<dbReference type="Gene3D" id="3.20.20.80">
    <property type="entry name" value="Glycosidases"/>
    <property type="match status" value="1"/>
</dbReference>
<dbReference type="PANTHER" id="PTHR11069:SF23">
    <property type="entry name" value="LYSOSOMAL ACID GLUCOSYLCERAMIDASE"/>
    <property type="match status" value="1"/>
</dbReference>
<dbReference type="InterPro" id="IPR017853">
    <property type="entry name" value="GH"/>
</dbReference>
<sequence>MGAVTAPILSTLSIMKSWIYAGCLASVLAGCAQKSDHAAVYLTTADEKQLFQSQPALTLSKDTAQINLRIDTSLQYQEIEGFGAAVTGSSAYVMQQYMTAPKRKALLEELFNPEKGIGINYIRLSIGASDFSLSPYSYDDMPAGERDDSLTHFSLAKDTAALIPVLKEVVAINPGIHIMVTPWSAPGWMKTSDKLEGGSLRPDAYAPYAVYFAKYIQAMGAYGIKATSLSVQNEPQYEAAYPTMKMTAPEQLVFIRDHLGPVLQQKGINTEVLLFDHNWNSPEYPISILDDSVAGKYVTGAAFHCYEGAVGAMSQVHAAYPKKGLYFTECSGGSWAPDFAGNLKYMVGNLMIGTVNNWSKNVLLWNMALDEKNGPTTNQPGPAGEKVNRGCMTCRGVVTVRSDSGTVIRNVEYYALAHFSKFVRPGAKRIGSVHPDGLENVAFLNKDRSRVLVVLNTGDKGKVFSVQDGSRVYQYELKAGAVVTLVWK</sequence>
<protein>
    <submittedName>
        <fullName evidence="7">Glucosylceramidase</fullName>
    </submittedName>
</protein>
<evidence type="ECO:0000256" key="3">
    <source>
        <dbReference type="ARBA" id="ARBA00022801"/>
    </source>
</evidence>
<dbReference type="GO" id="GO:0016020">
    <property type="term" value="C:membrane"/>
    <property type="evidence" value="ECO:0007669"/>
    <property type="project" value="GOC"/>
</dbReference>
<comment type="similarity">
    <text evidence="1 4">Belongs to the glycosyl hydrolase 30 family.</text>
</comment>
<dbReference type="InterPro" id="IPR033453">
    <property type="entry name" value="Glyco_hydro_30_TIM-barrel"/>
</dbReference>
<gene>
    <name evidence="7" type="ORF">SAMN05661012_04810</name>
</gene>
<keyword evidence="3 4" id="KW-0378">Hydrolase</keyword>
<proteinExistence type="inferred from homology"/>
<dbReference type="SUPFAM" id="SSF51445">
    <property type="entry name" value="(Trans)glycosidases"/>
    <property type="match status" value="1"/>
</dbReference>
<feature type="domain" description="Glycosyl hydrolase family 30 TIM-barrel" evidence="5">
    <location>
        <begin position="79"/>
        <end position="423"/>
    </location>
</feature>
<evidence type="ECO:0000256" key="4">
    <source>
        <dbReference type="RuleBase" id="RU361188"/>
    </source>
</evidence>
<feature type="domain" description="Glycosyl hydrolase family 30 beta sandwich" evidence="6">
    <location>
        <begin position="426"/>
        <end position="485"/>
    </location>
</feature>
<dbReference type="Pfam" id="PF02055">
    <property type="entry name" value="Glyco_hydro_30"/>
    <property type="match status" value="1"/>
</dbReference>
<dbReference type="GO" id="GO:0006680">
    <property type="term" value="P:glucosylceramide catabolic process"/>
    <property type="evidence" value="ECO:0007669"/>
    <property type="project" value="TreeGrafter"/>
</dbReference>
<dbReference type="Pfam" id="PF17189">
    <property type="entry name" value="Glyco_hydro_30C"/>
    <property type="match status" value="1"/>
</dbReference>
<dbReference type="GO" id="GO:0004348">
    <property type="term" value="F:glucosylceramidase activity"/>
    <property type="evidence" value="ECO:0007669"/>
    <property type="project" value="InterPro"/>
</dbReference>
<evidence type="ECO:0000313" key="7">
    <source>
        <dbReference type="EMBL" id="SFW79468.1"/>
    </source>
</evidence>
<dbReference type="PANTHER" id="PTHR11069">
    <property type="entry name" value="GLUCOSYLCERAMIDASE"/>
    <property type="match status" value="1"/>
</dbReference>
<keyword evidence="4" id="KW-0326">Glycosidase</keyword>
<evidence type="ECO:0000256" key="1">
    <source>
        <dbReference type="ARBA" id="ARBA00005382"/>
    </source>
</evidence>
<accession>A0A1K1S5Y1</accession>
<dbReference type="EMBL" id="FPIZ01000017">
    <property type="protein sequence ID" value="SFW79468.1"/>
    <property type="molecule type" value="Genomic_DNA"/>
</dbReference>
<dbReference type="STRING" id="1004.SAMN05661012_04810"/>
<dbReference type="Proteomes" id="UP000183788">
    <property type="component" value="Unassembled WGS sequence"/>
</dbReference>
<evidence type="ECO:0000256" key="2">
    <source>
        <dbReference type="ARBA" id="ARBA00022729"/>
    </source>
</evidence>
<evidence type="ECO:0000259" key="5">
    <source>
        <dbReference type="Pfam" id="PF02055"/>
    </source>
</evidence>
<evidence type="ECO:0000259" key="6">
    <source>
        <dbReference type="Pfam" id="PF17189"/>
    </source>
</evidence>
<organism evidence="7 8">
    <name type="scientific">Chitinophaga sancti</name>
    <dbReference type="NCBI Taxonomy" id="1004"/>
    <lineage>
        <taxon>Bacteria</taxon>
        <taxon>Pseudomonadati</taxon>
        <taxon>Bacteroidota</taxon>
        <taxon>Chitinophagia</taxon>
        <taxon>Chitinophagales</taxon>
        <taxon>Chitinophagaceae</taxon>
        <taxon>Chitinophaga</taxon>
    </lineage>
</organism>
<dbReference type="InterPro" id="IPR013780">
    <property type="entry name" value="Glyco_hydro_b"/>
</dbReference>
<keyword evidence="2" id="KW-0732">Signal</keyword>
<evidence type="ECO:0000313" key="8">
    <source>
        <dbReference type="Proteomes" id="UP000183788"/>
    </source>
</evidence>
<reference evidence="7 8" key="1">
    <citation type="submission" date="2016-11" db="EMBL/GenBank/DDBJ databases">
        <authorList>
            <person name="Jaros S."/>
            <person name="Januszkiewicz K."/>
            <person name="Wedrychowicz H."/>
        </authorList>
    </citation>
    <scope>NUCLEOTIDE SEQUENCE [LARGE SCALE GENOMIC DNA]</scope>
    <source>
        <strain evidence="7 8">DSM 784</strain>
    </source>
</reference>
<dbReference type="AlphaFoldDB" id="A0A1K1S5Y1"/>